<dbReference type="EMBL" id="CP097899">
    <property type="protein sequence ID" value="URN94647.1"/>
    <property type="molecule type" value="Genomic_DNA"/>
</dbReference>
<organism evidence="1 2">
    <name type="scientific">Candidatus Pristimantibacillus lignocellulolyticus</name>
    <dbReference type="NCBI Taxonomy" id="2994561"/>
    <lineage>
        <taxon>Bacteria</taxon>
        <taxon>Bacillati</taxon>
        <taxon>Bacillota</taxon>
        <taxon>Bacilli</taxon>
        <taxon>Bacillales</taxon>
        <taxon>Paenibacillaceae</taxon>
        <taxon>Candidatus Pristimantibacillus</taxon>
    </lineage>
</organism>
<dbReference type="KEGG" id="plig:NAG76_22990"/>
<gene>
    <name evidence="1" type="ORF">NAG76_22990</name>
</gene>
<evidence type="ECO:0000313" key="1">
    <source>
        <dbReference type="EMBL" id="URN94647.1"/>
    </source>
</evidence>
<evidence type="ECO:0000313" key="2">
    <source>
        <dbReference type="Proteomes" id="UP001056756"/>
    </source>
</evidence>
<dbReference type="Gene3D" id="3.40.50.450">
    <property type="match status" value="1"/>
</dbReference>
<dbReference type="SUPFAM" id="SSF52309">
    <property type="entry name" value="N-(deoxy)ribosyltransferase-like"/>
    <property type="match status" value="1"/>
</dbReference>
<dbReference type="AlphaFoldDB" id="A0A9J6ZF39"/>
<reference evidence="1" key="1">
    <citation type="submission" date="2022-05" db="EMBL/GenBank/DDBJ databases">
        <title>Novel bacterial taxa in a minimal lignocellulolytic consortium and its capacity to transform plastics disclosed by genome-resolved metagenomics.</title>
        <authorList>
            <person name="Rodriguez C.A.D."/>
            <person name="Diaz-Garcia L."/>
            <person name="Herrera K."/>
            <person name="Tarazona N.A."/>
            <person name="Sproer C."/>
            <person name="Overmann J."/>
            <person name="Jimenez D.J."/>
        </authorList>
    </citation>
    <scope>NUCLEOTIDE SEQUENCE</scope>
    <source>
        <strain evidence="1">MAG5</strain>
    </source>
</reference>
<name>A0A9J6ZF39_9BACL</name>
<accession>A0A9J6ZF39</accession>
<dbReference type="Proteomes" id="UP001056756">
    <property type="component" value="Chromosome"/>
</dbReference>
<evidence type="ECO:0008006" key="3">
    <source>
        <dbReference type="Google" id="ProtNLM"/>
    </source>
</evidence>
<protein>
    <recommendedName>
        <fullName evidence="3">RNA helicase</fullName>
    </recommendedName>
</protein>
<proteinExistence type="predicted"/>
<sequence>MAKELIKINLGLVMPIAEIDNCKPEHWAEVKSIIISALNDVDGYEFETKIVSESNSVGLIHKRIVQGLYNSDIVICDVSCKNPNVMFELGMRLAFDKPTIIVKDDKTNYSFDTGVIEHIDYPRDLRFSKIVDFKNTLLTKVIGTYLDSVKDADHSPFLKSFGDFKSVTIESTEVSASSLILEMLDDIQTDIIDLKSQINSKNSSTVTKIRYNDQIEIRNLFNQYVHENSSEVINFEDALQYIIDKSNNNLSEADIKELTLKLI</sequence>